<reference evidence="2" key="1">
    <citation type="submission" date="2018-05" db="EMBL/GenBank/DDBJ databases">
        <title>Draft genome of Mucuna pruriens seed.</title>
        <authorList>
            <person name="Nnadi N.E."/>
            <person name="Vos R."/>
            <person name="Hasami M.H."/>
            <person name="Devisetty U.K."/>
            <person name="Aguiy J.C."/>
        </authorList>
    </citation>
    <scope>NUCLEOTIDE SEQUENCE [LARGE SCALE GENOMIC DNA]</scope>
    <source>
        <strain evidence="2">JCA_2017</strain>
    </source>
</reference>
<dbReference type="Proteomes" id="UP000257109">
    <property type="component" value="Unassembled WGS sequence"/>
</dbReference>
<keyword evidence="3" id="KW-1185">Reference proteome</keyword>
<dbReference type="OrthoDB" id="1731207at2759"/>
<feature type="region of interest" description="Disordered" evidence="1">
    <location>
        <begin position="112"/>
        <end position="174"/>
    </location>
</feature>
<organism evidence="2 3">
    <name type="scientific">Mucuna pruriens</name>
    <name type="common">Velvet bean</name>
    <name type="synonym">Dolichos pruriens</name>
    <dbReference type="NCBI Taxonomy" id="157652"/>
    <lineage>
        <taxon>Eukaryota</taxon>
        <taxon>Viridiplantae</taxon>
        <taxon>Streptophyta</taxon>
        <taxon>Embryophyta</taxon>
        <taxon>Tracheophyta</taxon>
        <taxon>Spermatophyta</taxon>
        <taxon>Magnoliopsida</taxon>
        <taxon>eudicotyledons</taxon>
        <taxon>Gunneridae</taxon>
        <taxon>Pentapetalae</taxon>
        <taxon>rosids</taxon>
        <taxon>fabids</taxon>
        <taxon>Fabales</taxon>
        <taxon>Fabaceae</taxon>
        <taxon>Papilionoideae</taxon>
        <taxon>50 kb inversion clade</taxon>
        <taxon>NPAAA clade</taxon>
        <taxon>indigoferoid/millettioid clade</taxon>
        <taxon>Phaseoleae</taxon>
        <taxon>Mucuna</taxon>
    </lineage>
</organism>
<evidence type="ECO:0000313" key="2">
    <source>
        <dbReference type="EMBL" id="RDX83039.1"/>
    </source>
</evidence>
<protein>
    <recommendedName>
        <fullName evidence="4">Retrotransposon gag domain-containing protein</fullName>
    </recommendedName>
</protein>
<feature type="compositionally biased region" description="Basic and acidic residues" evidence="1">
    <location>
        <begin position="156"/>
        <end position="174"/>
    </location>
</feature>
<dbReference type="EMBL" id="QJKJ01007476">
    <property type="protein sequence ID" value="RDX83039.1"/>
    <property type="molecule type" value="Genomic_DNA"/>
</dbReference>
<dbReference type="AlphaFoldDB" id="A0A371FXI0"/>
<feature type="non-terminal residue" evidence="2">
    <location>
        <position position="1"/>
    </location>
</feature>
<evidence type="ECO:0008006" key="4">
    <source>
        <dbReference type="Google" id="ProtNLM"/>
    </source>
</evidence>
<evidence type="ECO:0000313" key="3">
    <source>
        <dbReference type="Proteomes" id="UP000257109"/>
    </source>
</evidence>
<comment type="caution">
    <text evidence="2">The sequence shown here is derived from an EMBL/GenBank/DDBJ whole genome shotgun (WGS) entry which is preliminary data.</text>
</comment>
<proteinExistence type="predicted"/>
<feature type="compositionally biased region" description="Basic and acidic residues" evidence="1">
    <location>
        <begin position="120"/>
        <end position="146"/>
    </location>
</feature>
<evidence type="ECO:0000256" key="1">
    <source>
        <dbReference type="SAM" id="MobiDB-lite"/>
    </source>
</evidence>
<sequence>MNKGFELLSYISLPPYIPNANSNQKSRVSLQLYHPSFAAAFGVVHSVDLVILSRLANPQPHKCQVKTKTLLEFRVDVDHLGWPLDSQPVVQSKSITPSSVFRRNKCYENITKPHKSKIRKEKEVNKVEQKGPSLHESEGSHDERHMSVHSIYSRSTRNEGHRQPRRHREEPRRGEMDGLKCKIAPFLGESYLDGYLDWEMKVEQIFECFDFNDRMKVKLVTLEFSGYALVWWNQVLYVVGKRRKPNVET</sequence>
<name>A0A371FXI0_MUCPR</name>
<gene>
    <name evidence="2" type="ORF">CR513_36088</name>
</gene>
<accession>A0A371FXI0</accession>